<organism evidence="1 2">
    <name type="scientific">Elysia chlorotica</name>
    <name type="common">Eastern emerald elysia</name>
    <name type="synonym">Sea slug</name>
    <dbReference type="NCBI Taxonomy" id="188477"/>
    <lineage>
        <taxon>Eukaryota</taxon>
        <taxon>Metazoa</taxon>
        <taxon>Spiralia</taxon>
        <taxon>Lophotrochozoa</taxon>
        <taxon>Mollusca</taxon>
        <taxon>Gastropoda</taxon>
        <taxon>Heterobranchia</taxon>
        <taxon>Euthyneura</taxon>
        <taxon>Panpulmonata</taxon>
        <taxon>Sacoglossa</taxon>
        <taxon>Placobranchoidea</taxon>
        <taxon>Plakobranchidae</taxon>
        <taxon>Elysia</taxon>
    </lineage>
</organism>
<evidence type="ECO:0000313" key="2">
    <source>
        <dbReference type="Proteomes" id="UP000271974"/>
    </source>
</evidence>
<keyword evidence="2" id="KW-1185">Reference proteome</keyword>
<reference evidence="1 2" key="1">
    <citation type="submission" date="2019-01" db="EMBL/GenBank/DDBJ databases">
        <title>A draft genome assembly of the solar-powered sea slug Elysia chlorotica.</title>
        <authorList>
            <person name="Cai H."/>
            <person name="Li Q."/>
            <person name="Fang X."/>
            <person name="Li J."/>
            <person name="Curtis N.E."/>
            <person name="Altenburger A."/>
            <person name="Shibata T."/>
            <person name="Feng M."/>
            <person name="Maeda T."/>
            <person name="Schwartz J.A."/>
            <person name="Shigenobu S."/>
            <person name="Lundholm N."/>
            <person name="Nishiyama T."/>
            <person name="Yang H."/>
            <person name="Hasebe M."/>
            <person name="Li S."/>
            <person name="Pierce S.K."/>
            <person name="Wang J."/>
        </authorList>
    </citation>
    <scope>NUCLEOTIDE SEQUENCE [LARGE SCALE GENOMIC DNA]</scope>
    <source>
        <strain evidence="1">EC2010</strain>
        <tissue evidence="1">Whole organism of an adult</tissue>
    </source>
</reference>
<protein>
    <submittedName>
        <fullName evidence="1">Uncharacterized protein</fullName>
    </submittedName>
</protein>
<sequence length="479" mass="53998">MGDELELDYSDWLRRETLCMLIRKAFNGEINIDTNFEGVPVTAQNLSFDEQNHITAVQADLTLCVIRDETANFYNDSTVANDVKKILYVVDANNKFGTVNSVPGGITNMRYYTNENFEADRNVRLTAARNEKQKLAYVGDGNGDDDDSNGMVNVSAPKQESAVWIKGVRLLCNIKIVAQGETFKPSENSMDLVLRLPKDNIPHQVCCFNSDAKMIFIEARLYRPKSSDVNILWISNGVATALSFGAAKYIYVLNENNGIVLHVNLYNAIQTCCNKIEFKGNTLFTSLDVLPYIQDFRATSYANGECLYTFVKPRMEMIECTTNLSDATDYLYEHIMENVVWSGPVMTLMRPSSLYEICIGCAMLFEKQTNECIIKTIVEKFATFLVAANLYNQSIFDNYGFEDGRSVAQNRTMERLYVLFSVANDINIKLSSENGNVQNFDMSCIYPSLSNNNVTVTVVDWVEIESGVTFPTPPYIVTR</sequence>
<comment type="caution">
    <text evidence="1">The sequence shown here is derived from an EMBL/GenBank/DDBJ whole genome shotgun (WGS) entry which is preliminary data.</text>
</comment>
<dbReference type="OrthoDB" id="10666562at2759"/>
<accession>A0A433SQJ7</accession>
<dbReference type="EMBL" id="RQTK01001204">
    <property type="protein sequence ID" value="RUS71498.1"/>
    <property type="molecule type" value="Genomic_DNA"/>
</dbReference>
<evidence type="ECO:0000313" key="1">
    <source>
        <dbReference type="EMBL" id="RUS71498.1"/>
    </source>
</evidence>
<dbReference type="AlphaFoldDB" id="A0A433SQJ7"/>
<gene>
    <name evidence="1" type="ORF">EGW08_020749</name>
</gene>
<name>A0A433SQJ7_ELYCH</name>
<proteinExistence type="predicted"/>
<dbReference type="Proteomes" id="UP000271974">
    <property type="component" value="Unassembled WGS sequence"/>
</dbReference>